<sequence length="133" mass="13415">MRRPATLGRRVKEAATGAPGLVDPVVGLVDPAVLEGADAERGGGVATGGGGGERPAAATGGGGAVEEEGRGGVEEGGRPSGAAVFEEGERHQAATSSLRLPRCSTLIARCRRRRGGRARRRRGGKAAILGLRL</sequence>
<proteinExistence type="predicted"/>
<reference evidence="2" key="1">
    <citation type="journal article" date="2005" name="PLoS Biol.">
        <title>The genomes of Oryza sativa: a history of duplications.</title>
        <authorList>
            <person name="Yu J."/>
            <person name="Wang J."/>
            <person name="Lin W."/>
            <person name="Li S."/>
            <person name="Li H."/>
            <person name="Zhou J."/>
            <person name="Ni P."/>
            <person name="Dong W."/>
            <person name="Hu S."/>
            <person name="Zeng C."/>
            <person name="Zhang J."/>
            <person name="Zhang Y."/>
            <person name="Li R."/>
            <person name="Xu Z."/>
            <person name="Li S."/>
            <person name="Li X."/>
            <person name="Zheng H."/>
            <person name="Cong L."/>
            <person name="Lin L."/>
            <person name="Yin J."/>
            <person name="Geng J."/>
            <person name="Li G."/>
            <person name="Shi J."/>
            <person name="Liu J."/>
            <person name="Lv H."/>
            <person name="Li J."/>
            <person name="Wang J."/>
            <person name="Deng Y."/>
            <person name="Ran L."/>
            <person name="Shi X."/>
            <person name="Wang X."/>
            <person name="Wu Q."/>
            <person name="Li C."/>
            <person name="Ren X."/>
            <person name="Wang J."/>
            <person name="Wang X."/>
            <person name="Li D."/>
            <person name="Liu D."/>
            <person name="Zhang X."/>
            <person name="Ji Z."/>
            <person name="Zhao W."/>
            <person name="Sun Y."/>
            <person name="Zhang Z."/>
            <person name="Bao J."/>
            <person name="Han Y."/>
            <person name="Dong L."/>
            <person name="Ji J."/>
            <person name="Chen P."/>
            <person name="Wu S."/>
            <person name="Liu J."/>
            <person name="Xiao Y."/>
            <person name="Bu D."/>
            <person name="Tan J."/>
            <person name="Yang L."/>
            <person name="Ye C."/>
            <person name="Zhang J."/>
            <person name="Xu J."/>
            <person name="Zhou Y."/>
            <person name="Yu Y."/>
            <person name="Zhang B."/>
            <person name="Zhuang S."/>
            <person name="Wei H."/>
            <person name="Liu B."/>
            <person name="Lei M."/>
            <person name="Yu H."/>
            <person name="Li Y."/>
            <person name="Xu H."/>
            <person name="Wei S."/>
            <person name="He X."/>
            <person name="Fang L."/>
            <person name="Zhang Z."/>
            <person name="Zhang Y."/>
            <person name="Huang X."/>
            <person name="Su Z."/>
            <person name="Tong W."/>
            <person name="Li J."/>
            <person name="Tong Z."/>
            <person name="Li S."/>
            <person name="Ye J."/>
            <person name="Wang L."/>
            <person name="Fang L."/>
            <person name="Lei T."/>
            <person name="Chen C."/>
            <person name="Chen H."/>
            <person name="Xu Z."/>
            <person name="Li H."/>
            <person name="Huang H."/>
            <person name="Zhang F."/>
            <person name="Xu H."/>
            <person name="Li N."/>
            <person name="Zhao C."/>
            <person name="Li S."/>
            <person name="Dong L."/>
            <person name="Huang Y."/>
            <person name="Li L."/>
            <person name="Xi Y."/>
            <person name="Qi Q."/>
            <person name="Li W."/>
            <person name="Zhang B."/>
            <person name="Hu W."/>
            <person name="Zhang Y."/>
            <person name="Tian X."/>
            <person name="Jiao Y."/>
            <person name="Liang X."/>
            <person name="Jin J."/>
            <person name="Gao L."/>
            <person name="Zheng W."/>
            <person name="Hao B."/>
            <person name="Liu S."/>
            <person name="Wang W."/>
            <person name="Yuan L."/>
            <person name="Cao M."/>
            <person name="McDermott J."/>
            <person name="Samudrala R."/>
            <person name="Wang J."/>
            <person name="Wong G.K."/>
            <person name="Yang H."/>
        </authorList>
    </citation>
    <scope>NUCLEOTIDE SEQUENCE [LARGE SCALE GENOMIC DNA]</scope>
</reference>
<feature type="compositionally biased region" description="Gly residues" evidence="1">
    <location>
        <begin position="42"/>
        <end position="64"/>
    </location>
</feature>
<dbReference type="EMBL" id="CM000138">
    <property type="protein sequence ID" value="EEE55615.1"/>
    <property type="molecule type" value="Genomic_DNA"/>
</dbReference>
<protein>
    <submittedName>
        <fullName evidence="2">Uncharacterized protein</fullName>
    </submittedName>
</protein>
<evidence type="ECO:0000256" key="1">
    <source>
        <dbReference type="SAM" id="MobiDB-lite"/>
    </source>
</evidence>
<reference evidence="2" key="2">
    <citation type="submission" date="2008-12" db="EMBL/GenBank/DDBJ databases">
        <title>Improved gene annotation of the rice (Oryza sativa) genomes.</title>
        <authorList>
            <person name="Wang J."/>
            <person name="Li R."/>
            <person name="Fan W."/>
            <person name="Huang Q."/>
            <person name="Zhang J."/>
            <person name="Zhou Y."/>
            <person name="Hu Y."/>
            <person name="Zi S."/>
            <person name="Li J."/>
            <person name="Ni P."/>
            <person name="Zheng H."/>
            <person name="Zhang Y."/>
            <person name="Zhao M."/>
            <person name="Hao Q."/>
            <person name="McDermott J."/>
            <person name="Samudrala R."/>
            <person name="Kristiansen K."/>
            <person name="Wong G.K.-S."/>
        </authorList>
    </citation>
    <scope>NUCLEOTIDE SEQUENCE</scope>
</reference>
<evidence type="ECO:0000313" key="2">
    <source>
        <dbReference type="EMBL" id="EEE55615.1"/>
    </source>
</evidence>
<feature type="region of interest" description="Disordered" evidence="1">
    <location>
        <begin position="1"/>
        <end position="24"/>
    </location>
</feature>
<dbReference type="AlphaFoldDB" id="B9EU94"/>
<feature type="compositionally biased region" description="Basic and acidic residues" evidence="1">
    <location>
        <begin position="67"/>
        <end position="77"/>
    </location>
</feature>
<name>B9EU94_ORYSJ</name>
<gene>
    <name evidence="2" type="ORF">OsJ_03941</name>
</gene>
<feature type="region of interest" description="Disordered" evidence="1">
    <location>
        <begin position="38"/>
        <end position="97"/>
    </location>
</feature>
<accession>B9EU94</accession>
<organism evidence="2">
    <name type="scientific">Oryza sativa subsp. japonica</name>
    <name type="common">Rice</name>
    <dbReference type="NCBI Taxonomy" id="39947"/>
    <lineage>
        <taxon>Eukaryota</taxon>
        <taxon>Viridiplantae</taxon>
        <taxon>Streptophyta</taxon>
        <taxon>Embryophyta</taxon>
        <taxon>Tracheophyta</taxon>
        <taxon>Spermatophyta</taxon>
        <taxon>Magnoliopsida</taxon>
        <taxon>Liliopsida</taxon>
        <taxon>Poales</taxon>
        <taxon>Poaceae</taxon>
        <taxon>BOP clade</taxon>
        <taxon>Oryzoideae</taxon>
        <taxon>Oryzeae</taxon>
        <taxon>Oryzinae</taxon>
        <taxon>Oryza</taxon>
        <taxon>Oryza sativa</taxon>
    </lineage>
</organism>
<dbReference type="Proteomes" id="UP000007752">
    <property type="component" value="Chromosome 1"/>
</dbReference>